<protein>
    <recommendedName>
        <fullName evidence="3">VIR protein</fullName>
    </recommendedName>
</protein>
<dbReference type="EMBL" id="FLYI01000530">
    <property type="protein sequence ID" value="SCA82210.1"/>
    <property type="molecule type" value="Genomic_DNA"/>
</dbReference>
<proteinExistence type="predicted"/>
<dbReference type="VEuPathDB" id="PlasmoDB:PVX_106210"/>
<dbReference type="Proteomes" id="UP000305196">
    <property type="component" value="Unassembled WGS sequence"/>
</dbReference>
<dbReference type="VEuPathDB" id="PlasmoDB:PVW1_050045300"/>
<sequence length="472" mass="54673">MPCSNHTGEYLSYNCYSTLKSYFDISKLSENSKTAMNETIKKLEKSWPIINRNHEIFSEFTRFLTQNHNFYKYGSTVSCTYINFWLNNQDKNVYSSEFESKFNVFRNFATEFDTEINKQGYYKSSCGNYIQKLVHKKYHKQQILYNLYDLYTEHKTHTNHQTINQLCDIISLIVRESYNAKNYIEEDEKFSNILKELKLLIQREKPYKEKCNNYNALDFMLPYEISPPKVEAKETERHGLITVESSKKGQHTHLGQGTDVRDTDNKSILLETDNPPQEVKLQEEMSPLATEETSEVTNEEQLEVLTPEKEKLEVLMPEKEQLHATLSHGEQAYTTRLSKEQLNTLWEQGTTLPREESVSLDQKVYPREDTNTIRGNTGGIFGTIGDSVINVLGEVDPVPVVGVSGGMGALFLLFRLEHSSEEEEDECTKSLVLSEENTLSDFLVFQNMTIDILETIDIIYLIKPNRAYNIFS</sequence>
<dbReference type="VEuPathDB" id="PlasmoDB:PVPAM_040008200"/>
<organism evidence="1 2">
    <name type="scientific">Plasmodium vivax</name>
    <name type="common">malaria parasite P. vivax</name>
    <dbReference type="NCBI Taxonomy" id="5855"/>
    <lineage>
        <taxon>Eukaryota</taxon>
        <taxon>Sar</taxon>
        <taxon>Alveolata</taxon>
        <taxon>Apicomplexa</taxon>
        <taxon>Aconoidasida</taxon>
        <taxon>Haemosporida</taxon>
        <taxon>Plasmodiidae</taxon>
        <taxon>Plasmodium</taxon>
        <taxon>Plasmodium (Plasmodium)</taxon>
    </lineage>
</organism>
<evidence type="ECO:0000313" key="2">
    <source>
        <dbReference type="Proteomes" id="UP000305196"/>
    </source>
</evidence>
<evidence type="ECO:0008006" key="3">
    <source>
        <dbReference type="Google" id="ProtNLM"/>
    </source>
</evidence>
<gene>
    <name evidence="1" type="ORF">PVC01_000132300</name>
</gene>
<name>A0A1G4E721_PLAVI</name>
<evidence type="ECO:0000313" key="1">
    <source>
        <dbReference type="EMBL" id="SCA82210.1"/>
    </source>
</evidence>
<accession>A0A1G4E721</accession>
<reference evidence="1 2" key="1">
    <citation type="submission" date="2016-07" db="EMBL/GenBank/DDBJ databases">
        <authorList>
            <consortium name="Pathogen Informatics"/>
        </authorList>
    </citation>
    <scope>NUCLEOTIDE SEQUENCE [LARGE SCALE GENOMIC DNA]</scope>
</reference>
<dbReference type="AlphaFoldDB" id="A0A1G4E721"/>
<dbReference type="VEuPathDB" id="PlasmoDB:PVP01_0003270"/>